<dbReference type="AlphaFoldDB" id="A0A9X4MES8"/>
<name>A0A9X4MES8_9BACT</name>
<reference evidence="1" key="2">
    <citation type="submission" date="2022-10" db="EMBL/GenBank/DDBJ databases">
        <authorList>
            <person name="Aronson H.S."/>
        </authorList>
    </citation>
    <scope>NUCLEOTIDE SEQUENCE</scope>
    <source>
        <strain evidence="1">RS19-109</strain>
    </source>
</reference>
<evidence type="ECO:0000313" key="2">
    <source>
        <dbReference type="Proteomes" id="UP001154240"/>
    </source>
</evidence>
<keyword evidence="2" id="KW-1185">Reference proteome</keyword>
<dbReference type="EMBL" id="JAPHEH010000001">
    <property type="protein sequence ID" value="MDG4476189.1"/>
    <property type="molecule type" value="Genomic_DNA"/>
</dbReference>
<evidence type="ECO:0000313" key="1">
    <source>
        <dbReference type="EMBL" id="MDG4476189.1"/>
    </source>
</evidence>
<sequence length="171" mass="19361">MSSKNAADFLRALAQEIEHGNMDELKEFDLAFDDFKKMKLELKREGDQVHMKAKVKTVVAGTGCGEGSCEETEPDCKPKYKTVKKRMDKCFKSMGDALKQGIMPEKGEIDLFIADSELMVAYPGHGDEHYDQYAKLCVQLNVTCENSDLVAMQEKYAELKAMKKLCHDQHK</sequence>
<proteinExistence type="predicted"/>
<dbReference type="Proteomes" id="UP001154240">
    <property type="component" value="Unassembled WGS sequence"/>
</dbReference>
<gene>
    <name evidence="1" type="ORF">OLX77_08475</name>
</gene>
<comment type="caution">
    <text evidence="1">The sequence shown here is derived from an EMBL/GenBank/DDBJ whole genome shotgun (WGS) entry which is preliminary data.</text>
</comment>
<dbReference type="InterPro" id="IPR027588">
    <property type="entry name" value="XXXCH_dom_fam"/>
</dbReference>
<dbReference type="NCBIfam" id="TIGR04358">
    <property type="entry name" value="XXXCH_domain"/>
    <property type="match status" value="1"/>
</dbReference>
<dbReference type="RefSeq" id="WP_307633159.1">
    <property type="nucleotide sequence ID" value="NZ_JAPHEH010000001.1"/>
</dbReference>
<reference evidence="1" key="1">
    <citation type="journal article" date="2022" name="bioRxiv">
        <title>Thiovibrio frasassiensisgen. nov., sp. nov., an autotrophic, elemental sulfur disproportionating bacterium isolated from sulfidic karst sediment, and proposal of Thiovibrionaceae fam. nov.</title>
        <authorList>
            <person name="Aronson H."/>
            <person name="Thomas C."/>
            <person name="Bhattacharyya M."/>
            <person name="Eckstein S."/>
            <person name="Jensen S."/>
            <person name="Barco R."/>
            <person name="Macalady J."/>
            <person name="Amend J."/>
        </authorList>
    </citation>
    <scope>NUCLEOTIDE SEQUENCE</scope>
    <source>
        <strain evidence="1">RS19-109</strain>
    </source>
</reference>
<organism evidence="1 2">
    <name type="scientific">Thiovibrio frasassiensis</name>
    <dbReference type="NCBI Taxonomy" id="2984131"/>
    <lineage>
        <taxon>Bacteria</taxon>
        <taxon>Pseudomonadati</taxon>
        <taxon>Thermodesulfobacteriota</taxon>
        <taxon>Desulfobulbia</taxon>
        <taxon>Desulfobulbales</taxon>
        <taxon>Thiovibrionaceae</taxon>
        <taxon>Thiovibrio</taxon>
    </lineage>
</organism>
<accession>A0A9X4MES8</accession>
<protein>
    <submittedName>
        <fullName evidence="1">GAK system XXXCH domain-containing protein</fullName>
    </submittedName>
</protein>